<reference evidence="2 3" key="1">
    <citation type="submission" date="2017-08" db="EMBL/GenBank/DDBJ databases">
        <authorList>
            <person name="de Groot N.N."/>
        </authorList>
    </citation>
    <scope>NUCLEOTIDE SEQUENCE [LARGE SCALE GENOMIC DNA]</scope>
    <source>
        <strain evidence="2 3">NBT06-6</strain>
    </source>
</reference>
<evidence type="ECO:0000256" key="1">
    <source>
        <dbReference type="ARBA" id="ARBA00023002"/>
    </source>
</evidence>
<dbReference type="InterPro" id="IPR042204">
    <property type="entry name" value="2Fe-2S-bd_N"/>
</dbReference>
<evidence type="ECO:0000313" key="3">
    <source>
        <dbReference type="Proteomes" id="UP000215771"/>
    </source>
</evidence>
<gene>
    <name evidence="2" type="ORF">CIG21_09435</name>
</gene>
<dbReference type="GO" id="GO:0051536">
    <property type="term" value="F:iron-sulfur cluster binding"/>
    <property type="evidence" value="ECO:0007669"/>
    <property type="project" value="InterPro"/>
</dbReference>
<sequence length="83" mass="9222">MQVRFFLDGQSREVPKGTKVSAAIFLTERALHSRDSEVSSQPRGMFCGIGCCYECLVNIDGVPKQRSCLVEVAPGMEIERDLK</sequence>
<organism evidence="2 3">
    <name type="scientific">Corynebacterium hadale</name>
    <dbReference type="NCBI Taxonomy" id="2026255"/>
    <lineage>
        <taxon>Bacteria</taxon>
        <taxon>Bacillati</taxon>
        <taxon>Actinomycetota</taxon>
        <taxon>Actinomycetes</taxon>
        <taxon>Mycobacteriales</taxon>
        <taxon>Corynebacteriaceae</taxon>
        <taxon>Corynebacterium</taxon>
    </lineage>
</organism>
<dbReference type="AlphaFoldDB" id="A0A269PBJ4"/>
<dbReference type="InterPro" id="IPR036010">
    <property type="entry name" value="2Fe-2S_ferredoxin-like_sf"/>
</dbReference>
<accession>A0A269PBJ4</accession>
<evidence type="ECO:0000313" key="2">
    <source>
        <dbReference type="EMBL" id="PAJ69068.1"/>
    </source>
</evidence>
<keyword evidence="1" id="KW-0560">Oxidoreductase</keyword>
<dbReference type="Pfam" id="PF13510">
    <property type="entry name" value="Fer2_4"/>
    <property type="match status" value="1"/>
</dbReference>
<dbReference type="EMBL" id="NQMQ01000019">
    <property type="protein sequence ID" value="PAJ69068.1"/>
    <property type="molecule type" value="Genomic_DNA"/>
</dbReference>
<name>A0A269PBJ4_9CORY</name>
<dbReference type="GO" id="GO:0016491">
    <property type="term" value="F:oxidoreductase activity"/>
    <property type="evidence" value="ECO:0007669"/>
    <property type="project" value="UniProtKB-KW"/>
</dbReference>
<evidence type="ECO:0008006" key="4">
    <source>
        <dbReference type="Google" id="ProtNLM"/>
    </source>
</evidence>
<dbReference type="Proteomes" id="UP000215771">
    <property type="component" value="Unassembled WGS sequence"/>
</dbReference>
<dbReference type="Gene3D" id="3.10.20.440">
    <property type="entry name" value="2Fe-2S iron-sulphur cluster binding domain, sarcosine oxidase, alpha subunit, N-terminal domain"/>
    <property type="match status" value="1"/>
</dbReference>
<comment type="caution">
    <text evidence="2">The sequence shown here is derived from an EMBL/GenBank/DDBJ whole genome shotgun (WGS) entry which is preliminary data.</text>
</comment>
<dbReference type="SUPFAM" id="SSF54292">
    <property type="entry name" value="2Fe-2S ferredoxin-like"/>
    <property type="match status" value="1"/>
</dbReference>
<protein>
    <recommendedName>
        <fullName evidence="4">Proline dehydrogenase</fullName>
    </recommendedName>
</protein>
<proteinExistence type="predicted"/>